<sequence length="159" mass="15740">MKKALVALVLVFALAGCTEAGVAVPSTSDGPAATQTTDVPTTEGAAPPVASPSSEAAVPPASTGDAPAEVVPGPAEPGAGGWTPELVFSACTGALDKAYDPGSLKSRADLDQSDVTEVTEGIWSVVIPVVRSDTGDGQQGCTVQGTVDAPMINVTDYDG</sequence>
<protein>
    <recommendedName>
        <fullName evidence="5">Septum formation-related domain-containing protein</fullName>
    </recommendedName>
</protein>
<dbReference type="Proteomes" id="UP000256486">
    <property type="component" value="Unassembled WGS sequence"/>
</dbReference>
<keyword evidence="4" id="KW-1185">Reference proteome</keyword>
<accession>A0A3E0VEK3</accession>
<dbReference type="OrthoDB" id="10017617at2"/>
<evidence type="ECO:0000313" key="4">
    <source>
        <dbReference type="Proteomes" id="UP000256486"/>
    </source>
</evidence>
<comment type="caution">
    <text evidence="3">The sequence shown here is derived from an EMBL/GenBank/DDBJ whole genome shotgun (WGS) entry which is preliminary data.</text>
</comment>
<feature type="signal peptide" evidence="2">
    <location>
        <begin position="1"/>
        <end position="20"/>
    </location>
</feature>
<organism evidence="3 4">
    <name type="scientific">Subtercola boreus</name>
    <dbReference type="NCBI Taxonomy" id="120213"/>
    <lineage>
        <taxon>Bacteria</taxon>
        <taxon>Bacillati</taxon>
        <taxon>Actinomycetota</taxon>
        <taxon>Actinomycetes</taxon>
        <taxon>Micrococcales</taxon>
        <taxon>Microbacteriaceae</taxon>
        <taxon>Subtercola</taxon>
    </lineage>
</organism>
<dbReference type="EMBL" id="NBWZ01000001">
    <property type="protein sequence ID" value="RFA08342.1"/>
    <property type="molecule type" value="Genomic_DNA"/>
</dbReference>
<feature type="compositionally biased region" description="Low complexity" evidence="1">
    <location>
        <begin position="45"/>
        <end position="77"/>
    </location>
</feature>
<evidence type="ECO:0000256" key="2">
    <source>
        <dbReference type="SAM" id="SignalP"/>
    </source>
</evidence>
<name>A0A3E0VEK3_9MICO</name>
<dbReference type="AlphaFoldDB" id="A0A3E0VEK3"/>
<evidence type="ECO:0008006" key="5">
    <source>
        <dbReference type="Google" id="ProtNLM"/>
    </source>
</evidence>
<reference evidence="3 4" key="1">
    <citation type="submission" date="2017-04" db="EMBL/GenBank/DDBJ databases">
        <title>Comparative genome analysis of Subtercola boreus.</title>
        <authorList>
            <person name="Cho Y.-J."/>
            <person name="Cho A."/>
            <person name="Kim O.-S."/>
            <person name="Lee J.-I."/>
        </authorList>
    </citation>
    <scope>NUCLEOTIDE SEQUENCE [LARGE SCALE GENOMIC DNA]</scope>
    <source>
        <strain evidence="3 4">K300</strain>
    </source>
</reference>
<proteinExistence type="predicted"/>
<feature type="compositionally biased region" description="Polar residues" evidence="1">
    <location>
        <begin position="25"/>
        <end position="40"/>
    </location>
</feature>
<feature type="region of interest" description="Disordered" evidence="1">
    <location>
        <begin position="23"/>
        <end position="83"/>
    </location>
</feature>
<dbReference type="RefSeq" id="WP_116413752.1">
    <property type="nucleotide sequence ID" value="NZ_NBWZ01000001.1"/>
</dbReference>
<dbReference type="PROSITE" id="PS51257">
    <property type="entry name" value="PROKAR_LIPOPROTEIN"/>
    <property type="match status" value="1"/>
</dbReference>
<evidence type="ECO:0000313" key="3">
    <source>
        <dbReference type="EMBL" id="RFA08342.1"/>
    </source>
</evidence>
<keyword evidence="2" id="KW-0732">Signal</keyword>
<evidence type="ECO:0000256" key="1">
    <source>
        <dbReference type="SAM" id="MobiDB-lite"/>
    </source>
</evidence>
<gene>
    <name evidence="3" type="ORF">B7R54_03200</name>
</gene>
<feature type="chain" id="PRO_5038400707" description="Septum formation-related domain-containing protein" evidence="2">
    <location>
        <begin position="21"/>
        <end position="159"/>
    </location>
</feature>